<dbReference type="AlphaFoldDB" id="A0A4Z1CCH6"/>
<keyword evidence="5 6" id="KW-0961">Cell wall biogenesis/degradation</keyword>
<dbReference type="InterPro" id="IPR002477">
    <property type="entry name" value="Peptidoglycan-bd-like"/>
</dbReference>
<evidence type="ECO:0000256" key="2">
    <source>
        <dbReference type="ARBA" id="ARBA00022679"/>
    </source>
</evidence>
<dbReference type="Pfam" id="PF01471">
    <property type="entry name" value="PG_binding_1"/>
    <property type="match status" value="2"/>
</dbReference>
<sequence>MIDPSSAPRGRNHMPRRPARRLAQRLVALLLALLVALTGLAAVGTTSATAAARADFAPMRIGDTGWRVRQLQSRLHQLDLHSEVVTSRFDRETRAGVATFQRRRGWDADGVVDERTWLKLTSITTEPTTEALHNVYTPGRPLLQRGDTGMWVRQVQARLSQVRWFEGRVTGRYARSTVTAVEGFQAKRRIPVTGQVDRRTLTRLKEMTRTPTRAELFNIVATGPALDPRCTTGRAMCVDKTSRSLRWVVDGVVLKTVEVRFGSDELPTREGAFAVFRKSRDHVSSLYDTPMPFAMFFSGGQAVHYSPDFAANGYDGASHGCVNVRDRAAVAWLFDRVRIGDEVIVYRS</sequence>
<dbReference type="InterPro" id="IPR036365">
    <property type="entry name" value="PGBD-like_sf"/>
</dbReference>
<keyword evidence="9" id="KW-1185">Reference proteome</keyword>
<dbReference type="InterPro" id="IPR005490">
    <property type="entry name" value="LD_TPept_cat_dom"/>
</dbReference>
<dbReference type="CDD" id="cd16913">
    <property type="entry name" value="YkuD_like"/>
    <property type="match status" value="1"/>
</dbReference>
<dbReference type="GO" id="GO:0071555">
    <property type="term" value="P:cell wall organization"/>
    <property type="evidence" value="ECO:0007669"/>
    <property type="project" value="UniProtKB-UniRule"/>
</dbReference>
<protein>
    <submittedName>
        <fullName evidence="8">Murein L,D-transpeptidase</fullName>
    </submittedName>
</protein>
<dbReference type="Gene3D" id="1.10.101.10">
    <property type="entry name" value="PGBD-like superfamily/PGBD"/>
    <property type="match status" value="2"/>
</dbReference>
<dbReference type="PANTHER" id="PTHR30582:SF33">
    <property type="entry name" value="EXPORTED PROTEIN"/>
    <property type="match status" value="1"/>
</dbReference>
<dbReference type="GO" id="GO:0071972">
    <property type="term" value="F:peptidoglycan L,D-transpeptidase activity"/>
    <property type="evidence" value="ECO:0007669"/>
    <property type="project" value="TreeGrafter"/>
</dbReference>
<dbReference type="PANTHER" id="PTHR30582">
    <property type="entry name" value="L,D-TRANSPEPTIDASE"/>
    <property type="match status" value="1"/>
</dbReference>
<evidence type="ECO:0000256" key="3">
    <source>
        <dbReference type="ARBA" id="ARBA00022960"/>
    </source>
</evidence>
<evidence type="ECO:0000313" key="8">
    <source>
        <dbReference type="EMBL" id="TGN62678.1"/>
    </source>
</evidence>
<keyword evidence="3 6" id="KW-0133">Cell shape</keyword>
<keyword evidence="4 6" id="KW-0573">Peptidoglycan synthesis</keyword>
<organism evidence="8 9">
    <name type="scientific">Nocardioides eburneiflavus</name>
    <dbReference type="NCBI Taxonomy" id="2518372"/>
    <lineage>
        <taxon>Bacteria</taxon>
        <taxon>Bacillati</taxon>
        <taxon>Actinomycetota</taxon>
        <taxon>Actinomycetes</taxon>
        <taxon>Propionibacteriales</taxon>
        <taxon>Nocardioidaceae</taxon>
        <taxon>Nocardioides</taxon>
    </lineage>
</organism>
<keyword evidence="2" id="KW-0808">Transferase</keyword>
<comment type="caution">
    <text evidence="8">The sequence shown here is derived from an EMBL/GenBank/DDBJ whole genome shotgun (WGS) entry which is preliminary data.</text>
</comment>
<reference evidence="8 9" key="1">
    <citation type="submission" date="2019-04" db="EMBL/GenBank/DDBJ databases">
        <title>Three New Species of Nocardioides, Nocardioides euryhalodurans sp. nov., Nocardioides seonyuensis sp. nov. and Nocardioides eburneoflavus sp. nov. Isolated from Soil.</title>
        <authorList>
            <person name="Roh S.G."/>
            <person name="Lee C."/>
            <person name="Kim M.-K."/>
            <person name="Kim S.B."/>
        </authorList>
    </citation>
    <scope>NUCLEOTIDE SEQUENCE [LARGE SCALE GENOMIC DNA]</scope>
    <source>
        <strain evidence="8 9">MMS17-SY213</strain>
    </source>
</reference>
<evidence type="ECO:0000256" key="4">
    <source>
        <dbReference type="ARBA" id="ARBA00022984"/>
    </source>
</evidence>
<dbReference type="InterPro" id="IPR036366">
    <property type="entry name" value="PGBDSf"/>
</dbReference>
<feature type="domain" description="L,D-TPase catalytic" evidence="7">
    <location>
        <begin position="234"/>
        <end position="346"/>
    </location>
</feature>
<dbReference type="GO" id="GO:0008360">
    <property type="term" value="P:regulation of cell shape"/>
    <property type="evidence" value="ECO:0007669"/>
    <property type="project" value="UniProtKB-UniRule"/>
</dbReference>
<dbReference type="SUPFAM" id="SSF141523">
    <property type="entry name" value="L,D-transpeptidase catalytic domain-like"/>
    <property type="match status" value="1"/>
</dbReference>
<evidence type="ECO:0000313" key="9">
    <source>
        <dbReference type="Proteomes" id="UP000297496"/>
    </source>
</evidence>
<evidence type="ECO:0000259" key="7">
    <source>
        <dbReference type="PROSITE" id="PS52029"/>
    </source>
</evidence>
<accession>A0A4Z1CCH6</accession>
<evidence type="ECO:0000256" key="1">
    <source>
        <dbReference type="ARBA" id="ARBA00004752"/>
    </source>
</evidence>
<feature type="active site" description="Nucleophile" evidence="6">
    <location>
        <position position="321"/>
    </location>
</feature>
<dbReference type="GO" id="GO:0018104">
    <property type="term" value="P:peptidoglycan-protein cross-linking"/>
    <property type="evidence" value="ECO:0007669"/>
    <property type="project" value="TreeGrafter"/>
</dbReference>
<dbReference type="OrthoDB" id="8887048at2"/>
<dbReference type="Gene3D" id="2.40.440.10">
    <property type="entry name" value="L,D-transpeptidase catalytic domain-like"/>
    <property type="match status" value="1"/>
</dbReference>
<dbReference type="InterPro" id="IPR050979">
    <property type="entry name" value="LD-transpeptidase"/>
</dbReference>
<dbReference type="SUPFAM" id="SSF47090">
    <property type="entry name" value="PGBD-like"/>
    <property type="match status" value="2"/>
</dbReference>
<feature type="active site" description="Proton donor/acceptor" evidence="6">
    <location>
        <position position="304"/>
    </location>
</feature>
<dbReference type="EMBL" id="SRRO01000001">
    <property type="protein sequence ID" value="TGN62678.1"/>
    <property type="molecule type" value="Genomic_DNA"/>
</dbReference>
<dbReference type="Proteomes" id="UP000297496">
    <property type="component" value="Unassembled WGS sequence"/>
</dbReference>
<dbReference type="PROSITE" id="PS52029">
    <property type="entry name" value="LD_TPASE"/>
    <property type="match status" value="1"/>
</dbReference>
<gene>
    <name evidence="8" type="ORF">EXE59_00940</name>
</gene>
<dbReference type="GO" id="GO:0005576">
    <property type="term" value="C:extracellular region"/>
    <property type="evidence" value="ECO:0007669"/>
    <property type="project" value="TreeGrafter"/>
</dbReference>
<proteinExistence type="predicted"/>
<dbReference type="Pfam" id="PF03734">
    <property type="entry name" value="YkuD"/>
    <property type="match status" value="1"/>
</dbReference>
<comment type="pathway">
    <text evidence="1 6">Cell wall biogenesis; peptidoglycan biosynthesis.</text>
</comment>
<name>A0A4Z1CCH6_9ACTN</name>
<dbReference type="UniPathway" id="UPA00219"/>
<evidence type="ECO:0000256" key="5">
    <source>
        <dbReference type="ARBA" id="ARBA00023316"/>
    </source>
</evidence>
<evidence type="ECO:0000256" key="6">
    <source>
        <dbReference type="PROSITE-ProRule" id="PRU01373"/>
    </source>
</evidence>
<dbReference type="InterPro" id="IPR038063">
    <property type="entry name" value="Transpep_catalytic_dom"/>
</dbReference>
<dbReference type="GO" id="GO:0016740">
    <property type="term" value="F:transferase activity"/>
    <property type="evidence" value="ECO:0007669"/>
    <property type="project" value="UniProtKB-KW"/>
</dbReference>